<sequence>MNEREWLEYLKKYLYEKLPVIATYNEDATVIEIKENHYLLLTTDTLVEGIHFDLAYFDFYSLGVKLAASNLSDIAAMGGWPKWALLTLGSPKPIDPSFIDPFMEGLVSTLEKYSAYLTGGDTVRSPFFFFSLTLVGETEKPLLRKGAKKGDYLFVSRALGGSSAFLRWIKEKPLDQIPENFKKAHLRPEPEIELGLFLRNIASSAIDISDGLLLDLSRLCIASQVSAEIEEEKIPLEEGATLEEALSGGEDYALLFTIPEKNLPYLTKINKKIFYLGRIIEGVGEILFLTKKGERKSLPPKGFDHFTFLLQS</sequence>
<dbReference type="PANTHER" id="PTHR30270">
    <property type="entry name" value="THIAMINE-MONOPHOSPHATE KINASE"/>
    <property type="match status" value="1"/>
</dbReference>
<keyword evidence="1 2" id="KW-0784">Thiamine biosynthesis</keyword>
<evidence type="ECO:0000259" key="4">
    <source>
        <dbReference type="Pfam" id="PF02769"/>
    </source>
</evidence>
<feature type="binding site" evidence="2">
    <location>
        <position position="27"/>
    </location>
    <ligand>
        <name>Mg(2+)</name>
        <dbReference type="ChEBI" id="CHEBI:18420"/>
        <label>4</label>
    </ligand>
</feature>
<dbReference type="InterPro" id="IPR016188">
    <property type="entry name" value="PurM-like_N"/>
</dbReference>
<feature type="binding site" evidence="2">
    <location>
        <position position="73"/>
    </location>
    <ligand>
        <name>Mg(2+)</name>
        <dbReference type="ChEBI" id="CHEBI:18420"/>
        <label>2</label>
    </ligand>
</feature>
<dbReference type="UniPathway" id="UPA00060">
    <property type="reaction ID" value="UER00142"/>
</dbReference>
<dbReference type="InterPro" id="IPR010918">
    <property type="entry name" value="PurM-like_C_dom"/>
</dbReference>
<comment type="similarity">
    <text evidence="2">Belongs to the thiamine-monophosphate kinase family.</text>
</comment>
<name>A0A2N7PLA7_9BACT</name>
<feature type="binding site" evidence="2">
    <location>
        <position position="44"/>
    </location>
    <ligand>
        <name>Mg(2+)</name>
        <dbReference type="ChEBI" id="CHEBI:18420"/>
        <label>1</label>
    </ligand>
</feature>
<dbReference type="GO" id="GO:0009229">
    <property type="term" value="P:thiamine diphosphate biosynthetic process"/>
    <property type="evidence" value="ECO:0007669"/>
    <property type="project" value="UniProtKB-UniRule"/>
</dbReference>
<dbReference type="PANTHER" id="PTHR30270:SF0">
    <property type="entry name" value="THIAMINE-MONOPHOSPHATE KINASE"/>
    <property type="match status" value="1"/>
</dbReference>
<dbReference type="GO" id="GO:0009030">
    <property type="term" value="F:thiamine-phosphate kinase activity"/>
    <property type="evidence" value="ECO:0007669"/>
    <property type="project" value="UniProtKB-UniRule"/>
</dbReference>
<dbReference type="InterPro" id="IPR006283">
    <property type="entry name" value="ThiL-like"/>
</dbReference>
<dbReference type="GO" id="GO:0000287">
    <property type="term" value="F:magnesium ion binding"/>
    <property type="evidence" value="ECO:0007669"/>
    <property type="project" value="UniProtKB-UniRule"/>
</dbReference>
<evidence type="ECO:0000259" key="3">
    <source>
        <dbReference type="Pfam" id="PF00586"/>
    </source>
</evidence>
<comment type="caution">
    <text evidence="5">The sequence shown here is derived from an EMBL/GenBank/DDBJ whole genome shotgun (WGS) entry which is preliminary data.</text>
</comment>
<keyword evidence="2 5" id="KW-0418">Kinase</keyword>
<evidence type="ECO:0000256" key="2">
    <source>
        <dbReference type="HAMAP-Rule" id="MF_02128"/>
    </source>
</evidence>
<organism evidence="5 6">
    <name type="scientific">Caldimicrobium thiodismutans</name>
    <dbReference type="NCBI Taxonomy" id="1653476"/>
    <lineage>
        <taxon>Bacteria</taxon>
        <taxon>Pseudomonadati</taxon>
        <taxon>Thermodesulfobacteriota</taxon>
        <taxon>Thermodesulfobacteria</taxon>
        <taxon>Thermodesulfobacteriales</taxon>
        <taxon>Thermodesulfobacteriaceae</taxon>
        <taxon>Caldimicrobium</taxon>
    </lineage>
</organism>
<comment type="catalytic activity">
    <reaction evidence="2">
        <text>thiamine phosphate + ATP = thiamine diphosphate + ADP</text>
        <dbReference type="Rhea" id="RHEA:15913"/>
        <dbReference type="ChEBI" id="CHEBI:30616"/>
        <dbReference type="ChEBI" id="CHEBI:37575"/>
        <dbReference type="ChEBI" id="CHEBI:58937"/>
        <dbReference type="ChEBI" id="CHEBI:456216"/>
        <dbReference type="EC" id="2.7.4.16"/>
    </reaction>
</comment>
<keyword evidence="2" id="KW-0547">Nucleotide-binding</keyword>
<feature type="binding site" evidence="2">
    <location>
        <position position="144"/>
    </location>
    <ligand>
        <name>ATP</name>
        <dbReference type="ChEBI" id="CHEBI:30616"/>
    </ligand>
</feature>
<dbReference type="SUPFAM" id="SSF56042">
    <property type="entry name" value="PurM C-terminal domain-like"/>
    <property type="match status" value="1"/>
</dbReference>
<feature type="binding site" evidence="2">
    <location>
        <position position="207"/>
    </location>
    <ligand>
        <name>Mg(2+)</name>
        <dbReference type="ChEBI" id="CHEBI:18420"/>
        <label>3</label>
    </ligand>
</feature>
<proteinExistence type="inferred from homology"/>
<feature type="binding site" evidence="2">
    <location>
        <position position="73"/>
    </location>
    <ligand>
        <name>Mg(2+)</name>
        <dbReference type="ChEBI" id="CHEBI:18420"/>
        <label>4</label>
    </ligand>
</feature>
<dbReference type="NCBIfam" id="TIGR01379">
    <property type="entry name" value="thiL"/>
    <property type="match status" value="1"/>
</dbReference>
<feature type="domain" description="PurM-like N-terminal" evidence="3">
    <location>
        <begin position="26"/>
        <end position="137"/>
    </location>
</feature>
<feature type="binding site" evidence="2">
    <location>
        <position position="250"/>
    </location>
    <ligand>
        <name>substrate</name>
    </ligand>
</feature>
<feature type="binding site" evidence="2">
    <location>
        <position position="210"/>
    </location>
    <ligand>
        <name>Mg(2+)</name>
        <dbReference type="ChEBI" id="CHEBI:18420"/>
        <label>5</label>
    </ligand>
</feature>
<dbReference type="InterPro" id="IPR036676">
    <property type="entry name" value="PurM-like_C_sf"/>
</dbReference>
<keyword evidence="2" id="KW-0808">Transferase</keyword>
<feature type="binding site" evidence="2">
    <location>
        <position position="27"/>
    </location>
    <ligand>
        <name>Mg(2+)</name>
        <dbReference type="ChEBI" id="CHEBI:18420"/>
        <label>3</label>
    </ligand>
</feature>
<reference evidence="5 6" key="1">
    <citation type="submission" date="2018-01" db="EMBL/GenBank/DDBJ databases">
        <title>Metagenomic assembled genomes from two thermal pools in the Uzon Caldera, Kamchatka, Russia.</title>
        <authorList>
            <person name="Wilkins L."/>
            <person name="Ettinger C."/>
        </authorList>
    </citation>
    <scope>NUCLEOTIDE SEQUENCE [LARGE SCALE GENOMIC DNA]</scope>
    <source>
        <strain evidence="5">ZAV-15</strain>
    </source>
</reference>
<feature type="domain" description="PurM-like C-terminal" evidence="4">
    <location>
        <begin position="150"/>
        <end position="282"/>
    </location>
</feature>
<gene>
    <name evidence="2 5" type="primary">thiL</name>
    <name evidence="5" type="ORF">C0197_00540</name>
</gene>
<protein>
    <recommendedName>
        <fullName evidence="2">Thiamine-monophosphate kinase</fullName>
        <shortName evidence="2">TMP kinase</shortName>
        <shortName evidence="2">Thiamine-phosphate kinase</shortName>
        <ecNumber evidence="2">2.7.4.16</ecNumber>
    </recommendedName>
</protein>
<feature type="binding site" evidence="2">
    <location>
        <position position="73"/>
    </location>
    <ligand>
        <name>Mg(2+)</name>
        <dbReference type="ChEBI" id="CHEBI:18420"/>
        <label>3</label>
    </ligand>
</feature>
<comment type="miscellaneous">
    <text evidence="2">Reaction mechanism of ThiL seems to utilize a direct, inline transfer of the gamma-phosphate of ATP to TMP rather than a phosphorylated enzyme intermediate.</text>
</comment>
<feature type="binding site" evidence="2">
    <location>
        <position position="303"/>
    </location>
    <ligand>
        <name>substrate</name>
    </ligand>
</feature>
<comment type="caution">
    <text evidence="2">Lacks conserved residue(s) required for the propagation of feature annotation.</text>
</comment>
<comment type="pathway">
    <text evidence="2">Cofactor biosynthesis; thiamine diphosphate biosynthesis; thiamine diphosphate from thiamine phosphate: step 1/1.</text>
</comment>
<feature type="binding site" evidence="2">
    <location>
        <position position="42"/>
    </location>
    <ligand>
        <name>Mg(2+)</name>
        <dbReference type="ChEBI" id="CHEBI:18420"/>
        <label>4</label>
    </ligand>
</feature>
<dbReference type="SUPFAM" id="SSF55326">
    <property type="entry name" value="PurM N-terminal domain-like"/>
    <property type="match status" value="1"/>
</dbReference>
<keyword evidence="2" id="KW-0460">Magnesium</keyword>
<dbReference type="Pfam" id="PF00586">
    <property type="entry name" value="AIRS"/>
    <property type="match status" value="1"/>
</dbReference>
<feature type="binding site" evidence="2">
    <location>
        <position position="43"/>
    </location>
    <ligand>
        <name>Mg(2+)</name>
        <dbReference type="ChEBI" id="CHEBI:18420"/>
        <label>1</label>
    </ligand>
</feature>
<dbReference type="Proteomes" id="UP000235731">
    <property type="component" value="Unassembled WGS sequence"/>
</dbReference>
<feature type="binding site" evidence="2">
    <location>
        <position position="44"/>
    </location>
    <ligand>
        <name>Mg(2+)</name>
        <dbReference type="ChEBI" id="CHEBI:18420"/>
        <label>2</label>
    </ligand>
</feature>
<evidence type="ECO:0000313" key="6">
    <source>
        <dbReference type="Proteomes" id="UP000235731"/>
    </source>
</evidence>
<evidence type="ECO:0000313" key="5">
    <source>
        <dbReference type="EMBL" id="PMP64405.1"/>
    </source>
</evidence>
<dbReference type="GO" id="GO:0005524">
    <property type="term" value="F:ATP binding"/>
    <property type="evidence" value="ECO:0007669"/>
    <property type="project" value="UniProtKB-UniRule"/>
</dbReference>
<dbReference type="GO" id="GO:0009228">
    <property type="term" value="P:thiamine biosynthetic process"/>
    <property type="evidence" value="ECO:0007669"/>
    <property type="project" value="UniProtKB-KW"/>
</dbReference>
<feature type="binding site" evidence="2">
    <location>
        <begin position="120"/>
        <end position="121"/>
    </location>
    <ligand>
        <name>ATP</name>
        <dbReference type="ChEBI" id="CHEBI:30616"/>
    </ligand>
</feature>
<evidence type="ECO:0000256" key="1">
    <source>
        <dbReference type="ARBA" id="ARBA00022977"/>
    </source>
</evidence>
<dbReference type="HAMAP" id="MF_02128">
    <property type="entry name" value="TMP_kinase"/>
    <property type="match status" value="1"/>
</dbReference>
<dbReference type="EMBL" id="PNIE01000009">
    <property type="protein sequence ID" value="PMP64405.1"/>
    <property type="molecule type" value="Genomic_DNA"/>
</dbReference>
<feature type="binding site" evidence="2">
    <location>
        <position position="51"/>
    </location>
    <ligand>
        <name>substrate</name>
    </ligand>
</feature>
<dbReference type="AlphaFoldDB" id="A0A2N7PLA7"/>
<dbReference type="CDD" id="cd02194">
    <property type="entry name" value="ThiL"/>
    <property type="match status" value="1"/>
</dbReference>
<dbReference type="PIRSF" id="PIRSF005303">
    <property type="entry name" value="Thiam_monoph_kin"/>
    <property type="match status" value="1"/>
</dbReference>
<dbReference type="Gene3D" id="3.30.1330.10">
    <property type="entry name" value="PurM-like, N-terminal domain"/>
    <property type="match status" value="1"/>
</dbReference>
<dbReference type="InterPro" id="IPR036921">
    <property type="entry name" value="PurM-like_N_sf"/>
</dbReference>
<dbReference type="EC" id="2.7.4.16" evidence="2"/>
<keyword evidence="2" id="KW-0067">ATP-binding</keyword>
<feature type="binding site" evidence="2">
    <location>
        <position position="121"/>
    </location>
    <ligand>
        <name>Mg(2+)</name>
        <dbReference type="ChEBI" id="CHEBI:18420"/>
        <label>1</label>
    </ligand>
</feature>
<feature type="binding site" evidence="2">
    <location>
        <position position="209"/>
    </location>
    <ligand>
        <name>ATP</name>
        <dbReference type="ChEBI" id="CHEBI:30616"/>
    </ligand>
</feature>
<accession>A0A2N7PLA7</accession>
<dbReference type="Gene3D" id="3.90.650.10">
    <property type="entry name" value="PurM-like C-terminal domain"/>
    <property type="match status" value="1"/>
</dbReference>
<keyword evidence="2" id="KW-0479">Metal-binding</keyword>
<comment type="function">
    <text evidence="2">Catalyzes the ATP-dependent phosphorylation of thiamine-monophosphate (TMP) to form thiamine-pyrophosphate (TPP), the active form of vitamin B1.</text>
</comment>
<dbReference type="Pfam" id="PF02769">
    <property type="entry name" value="AIRS_C"/>
    <property type="match status" value="1"/>
</dbReference>